<accession>A0AAV5WVT4</accession>
<dbReference type="PANTHER" id="PTHR22744">
    <property type="entry name" value="HELIX LOOP HELIX PROTEIN 21-RELATED"/>
    <property type="match status" value="1"/>
</dbReference>
<dbReference type="SUPFAM" id="SSF54695">
    <property type="entry name" value="POZ domain"/>
    <property type="match status" value="1"/>
</dbReference>
<reference evidence="2" key="1">
    <citation type="submission" date="2023-10" db="EMBL/GenBank/DDBJ databases">
        <title>Genome assembly of Pristionchus species.</title>
        <authorList>
            <person name="Yoshida K."/>
            <person name="Sommer R.J."/>
        </authorList>
    </citation>
    <scope>NUCLEOTIDE SEQUENCE</scope>
    <source>
        <strain evidence="2">RS5133</strain>
    </source>
</reference>
<feature type="domain" description="BTB" evidence="1">
    <location>
        <begin position="30"/>
        <end position="89"/>
    </location>
</feature>
<gene>
    <name evidence="2" type="ORF">PFISCL1PPCAC_26017</name>
</gene>
<name>A0AAV5WVT4_9BILA</name>
<evidence type="ECO:0000313" key="2">
    <source>
        <dbReference type="EMBL" id="GMT34720.1"/>
    </source>
</evidence>
<protein>
    <recommendedName>
        <fullName evidence="1">BTB domain-containing protein</fullName>
    </recommendedName>
</protein>
<dbReference type="AlphaFoldDB" id="A0AAV5WVT4"/>
<dbReference type="PANTHER" id="PTHR22744:SF14">
    <property type="entry name" value="BTB DOMAIN-CONTAINING PROTEIN-RELATED"/>
    <property type="match status" value="1"/>
</dbReference>
<dbReference type="Pfam" id="PF00651">
    <property type="entry name" value="BTB"/>
    <property type="match status" value="1"/>
</dbReference>
<feature type="non-terminal residue" evidence="2">
    <location>
        <position position="1"/>
    </location>
</feature>
<comment type="caution">
    <text evidence="2">The sequence shown here is derived from an EMBL/GenBank/DDBJ whole genome shotgun (WGS) entry which is preliminary data.</text>
</comment>
<dbReference type="Gene3D" id="3.30.710.10">
    <property type="entry name" value="Potassium Channel Kv1.1, Chain A"/>
    <property type="match status" value="1"/>
</dbReference>
<dbReference type="PROSITE" id="PS50097">
    <property type="entry name" value="BTB"/>
    <property type="match status" value="1"/>
</dbReference>
<dbReference type="InterPro" id="IPR000210">
    <property type="entry name" value="BTB/POZ_dom"/>
</dbReference>
<dbReference type="InterPro" id="IPR011333">
    <property type="entry name" value="SKP1/BTB/POZ_sf"/>
</dbReference>
<keyword evidence="3" id="KW-1185">Reference proteome</keyword>
<dbReference type="EMBL" id="BTSY01000006">
    <property type="protein sequence ID" value="GMT34720.1"/>
    <property type="molecule type" value="Genomic_DNA"/>
</dbReference>
<dbReference type="SMART" id="SM00225">
    <property type="entry name" value="BTB"/>
    <property type="match status" value="1"/>
</dbReference>
<proteinExistence type="predicted"/>
<organism evidence="2 3">
    <name type="scientific">Pristionchus fissidentatus</name>
    <dbReference type="NCBI Taxonomy" id="1538716"/>
    <lineage>
        <taxon>Eukaryota</taxon>
        <taxon>Metazoa</taxon>
        <taxon>Ecdysozoa</taxon>
        <taxon>Nematoda</taxon>
        <taxon>Chromadorea</taxon>
        <taxon>Rhabditida</taxon>
        <taxon>Rhabditina</taxon>
        <taxon>Diplogasteromorpha</taxon>
        <taxon>Diplogasteroidea</taxon>
        <taxon>Neodiplogasteridae</taxon>
        <taxon>Pristionchus</taxon>
    </lineage>
</organism>
<sequence length="196" mass="22760">QSSTWPNVNIRLKIFWSSSENAVDRGLSGEDVKVVVEEEEFEVNAPYLSHWSHFLRAYFQSNMKESKVGRYPIEICTAEDFRELLTVIYPCGKSIYSRNVENLLDLADRFIMPFVTHMCEVFLINRSEHDLTTVKILELAEKFNLVYTKAIIIECLTSADEIRKGVMRAEGYKDLDPHTKKCIEAQYIEVDLRNNP</sequence>
<dbReference type="Proteomes" id="UP001432322">
    <property type="component" value="Unassembled WGS sequence"/>
</dbReference>
<evidence type="ECO:0000259" key="1">
    <source>
        <dbReference type="PROSITE" id="PS50097"/>
    </source>
</evidence>
<evidence type="ECO:0000313" key="3">
    <source>
        <dbReference type="Proteomes" id="UP001432322"/>
    </source>
</evidence>